<feature type="domain" description="DUF218" evidence="1">
    <location>
        <begin position="38"/>
        <end position="178"/>
    </location>
</feature>
<keyword evidence="3" id="KW-1185">Reference proteome</keyword>
<dbReference type="Pfam" id="PF02698">
    <property type="entry name" value="DUF218"/>
    <property type="match status" value="1"/>
</dbReference>
<proteinExistence type="predicted"/>
<sequence>MYVKISLFLLIGIAIVYAVFLQTKIYQYSHQEPPQEADYLIVLGARVKGEVPSLSLQYRIDAAAAYLLENKQTIAIASGGQGPDEDISEALAIQRGLIKLGIDESRILLEDRSTSTYENIMYSKELISDVSGTGIVVSNGFHLYRAVLMADDQELHVTGVPGDTPKISVIQSHIREYAALTKLFIEKQLN</sequence>
<accession>A0ABT0XM15</accession>
<evidence type="ECO:0000313" key="3">
    <source>
        <dbReference type="Proteomes" id="UP001203665"/>
    </source>
</evidence>
<dbReference type="CDD" id="cd06259">
    <property type="entry name" value="YdcF-like"/>
    <property type="match status" value="1"/>
</dbReference>
<gene>
    <name evidence="2" type="ORF">NDM98_16880</name>
</gene>
<dbReference type="EMBL" id="JAMQJY010000002">
    <property type="protein sequence ID" value="MCM2676951.1"/>
    <property type="molecule type" value="Genomic_DNA"/>
</dbReference>
<evidence type="ECO:0000313" key="2">
    <source>
        <dbReference type="EMBL" id="MCM2676951.1"/>
    </source>
</evidence>
<comment type="caution">
    <text evidence="2">The sequence shown here is derived from an EMBL/GenBank/DDBJ whole genome shotgun (WGS) entry which is preliminary data.</text>
</comment>
<dbReference type="InterPro" id="IPR014729">
    <property type="entry name" value="Rossmann-like_a/b/a_fold"/>
</dbReference>
<reference evidence="2" key="1">
    <citation type="submission" date="2022-06" db="EMBL/GenBank/DDBJ databases">
        <title>Alkalicoccobacillus porphyridii sp. nov., isolated from a marine red alga, Porphyridium purpureum and reclassification of Shouchella plakortidis and Shouchella gibsonii as Alkalicoccobacillus plakortidis comb. nov. and Alkalicoccobacillus gibsonii comb. nov.</title>
        <authorList>
            <person name="Kim K.H."/>
            <person name="Lee J.K."/>
            <person name="Han D.M."/>
            <person name="Baek J.H."/>
            <person name="Jeon C.O."/>
        </authorList>
    </citation>
    <scope>NUCLEOTIDE SEQUENCE</scope>
    <source>
        <strain evidence="2">DSM 19153</strain>
    </source>
</reference>
<dbReference type="RefSeq" id="WP_251610176.1">
    <property type="nucleotide sequence ID" value="NZ_JAMQJY010000002.1"/>
</dbReference>
<dbReference type="Gene3D" id="3.40.50.620">
    <property type="entry name" value="HUPs"/>
    <property type="match status" value="1"/>
</dbReference>
<dbReference type="InterPro" id="IPR051599">
    <property type="entry name" value="Cell_Envelope_Assoc"/>
</dbReference>
<name>A0ABT0XM15_9BACI</name>
<dbReference type="InterPro" id="IPR003848">
    <property type="entry name" value="DUF218"/>
</dbReference>
<organism evidence="2 3">
    <name type="scientific">Alkalicoccobacillus plakortidis</name>
    <dbReference type="NCBI Taxonomy" id="444060"/>
    <lineage>
        <taxon>Bacteria</taxon>
        <taxon>Bacillati</taxon>
        <taxon>Bacillota</taxon>
        <taxon>Bacilli</taxon>
        <taxon>Bacillales</taxon>
        <taxon>Bacillaceae</taxon>
        <taxon>Alkalicoccobacillus</taxon>
    </lineage>
</organism>
<protein>
    <submittedName>
        <fullName evidence="2">YdcF family protein</fullName>
    </submittedName>
</protein>
<dbReference type="PANTHER" id="PTHR30336">
    <property type="entry name" value="INNER MEMBRANE PROTEIN, PROBABLE PERMEASE"/>
    <property type="match status" value="1"/>
</dbReference>
<evidence type="ECO:0000259" key="1">
    <source>
        <dbReference type="Pfam" id="PF02698"/>
    </source>
</evidence>
<dbReference type="PANTHER" id="PTHR30336:SF4">
    <property type="entry name" value="ENVELOPE BIOGENESIS FACTOR ELYC"/>
    <property type="match status" value="1"/>
</dbReference>
<dbReference type="Proteomes" id="UP001203665">
    <property type="component" value="Unassembled WGS sequence"/>
</dbReference>